<keyword evidence="3" id="KW-0805">Transcription regulation</keyword>
<keyword evidence="5" id="KW-0804">Transcription</keyword>
<dbReference type="InterPro" id="IPR011006">
    <property type="entry name" value="CheY-like_superfamily"/>
</dbReference>
<dbReference type="PROSITE" id="PS50110">
    <property type="entry name" value="RESPONSE_REGULATORY"/>
    <property type="match status" value="1"/>
</dbReference>
<dbReference type="SMART" id="SM00448">
    <property type="entry name" value="REC"/>
    <property type="match status" value="1"/>
</dbReference>
<evidence type="ECO:0000259" key="7">
    <source>
        <dbReference type="PROSITE" id="PS50043"/>
    </source>
</evidence>
<reference evidence="9 10" key="1">
    <citation type="submission" date="2016-10" db="EMBL/GenBank/DDBJ databases">
        <authorList>
            <person name="de Groot N.N."/>
        </authorList>
    </citation>
    <scope>NUCLEOTIDE SEQUENCE [LARGE SCALE GENOMIC DNA]</scope>
    <source>
        <strain evidence="9 10">B7-7</strain>
    </source>
</reference>
<dbReference type="InterPro" id="IPR000792">
    <property type="entry name" value="Tscrpt_reg_LuxR_C"/>
</dbReference>
<dbReference type="PANTHER" id="PTHR43214">
    <property type="entry name" value="TWO-COMPONENT RESPONSE REGULATOR"/>
    <property type="match status" value="1"/>
</dbReference>
<dbReference type="Gene3D" id="3.40.50.2300">
    <property type="match status" value="1"/>
</dbReference>
<dbReference type="PROSITE" id="PS50043">
    <property type="entry name" value="HTH_LUXR_2"/>
    <property type="match status" value="1"/>
</dbReference>
<dbReference type="GO" id="GO:0006355">
    <property type="term" value="P:regulation of DNA-templated transcription"/>
    <property type="evidence" value="ECO:0007669"/>
    <property type="project" value="InterPro"/>
</dbReference>
<dbReference type="EMBL" id="FOFO01000015">
    <property type="protein sequence ID" value="SEQ05542.1"/>
    <property type="molecule type" value="Genomic_DNA"/>
</dbReference>
<feature type="domain" description="HTH luxR-type" evidence="7">
    <location>
        <begin position="165"/>
        <end position="230"/>
    </location>
</feature>
<dbReference type="GO" id="GO:0000160">
    <property type="term" value="P:phosphorelay signal transduction system"/>
    <property type="evidence" value="ECO:0007669"/>
    <property type="project" value="UniProtKB-KW"/>
</dbReference>
<evidence type="ECO:0000256" key="3">
    <source>
        <dbReference type="ARBA" id="ARBA00023015"/>
    </source>
</evidence>
<evidence type="ECO:0000313" key="10">
    <source>
        <dbReference type="Proteomes" id="UP000199496"/>
    </source>
</evidence>
<keyword evidence="2" id="KW-0902">Two-component regulatory system</keyword>
<evidence type="ECO:0000256" key="1">
    <source>
        <dbReference type="ARBA" id="ARBA00022553"/>
    </source>
</evidence>
<organism evidence="9 10">
    <name type="scientific">Ectothiorhodospira magna</name>
    <dbReference type="NCBI Taxonomy" id="867345"/>
    <lineage>
        <taxon>Bacteria</taxon>
        <taxon>Pseudomonadati</taxon>
        <taxon>Pseudomonadota</taxon>
        <taxon>Gammaproteobacteria</taxon>
        <taxon>Chromatiales</taxon>
        <taxon>Ectothiorhodospiraceae</taxon>
        <taxon>Ectothiorhodospira</taxon>
    </lineage>
</organism>
<dbReference type="InterPro" id="IPR016032">
    <property type="entry name" value="Sig_transdc_resp-reg_C-effctor"/>
</dbReference>
<evidence type="ECO:0000259" key="8">
    <source>
        <dbReference type="PROSITE" id="PS50110"/>
    </source>
</evidence>
<dbReference type="RefSeq" id="WP_238375905.1">
    <property type="nucleotide sequence ID" value="NZ_FOFO01000015.1"/>
</dbReference>
<evidence type="ECO:0000313" key="9">
    <source>
        <dbReference type="EMBL" id="SEQ05542.1"/>
    </source>
</evidence>
<feature type="domain" description="Response regulatory" evidence="8">
    <location>
        <begin position="25"/>
        <end position="144"/>
    </location>
</feature>
<feature type="modified residue" description="4-aspartylphosphate" evidence="6">
    <location>
        <position position="79"/>
    </location>
</feature>
<dbReference type="Proteomes" id="UP000199496">
    <property type="component" value="Unassembled WGS sequence"/>
</dbReference>
<evidence type="ECO:0000256" key="2">
    <source>
        <dbReference type="ARBA" id="ARBA00023012"/>
    </source>
</evidence>
<keyword evidence="4" id="KW-0238">DNA-binding</keyword>
<evidence type="ECO:0000256" key="5">
    <source>
        <dbReference type="ARBA" id="ARBA00023163"/>
    </source>
</evidence>
<dbReference type="CDD" id="cd06170">
    <property type="entry name" value="LuxR_C_like"/>
    <property type="match status" value="1"/>
</dbReference>
<dbReference type="InterPro" id="IPR039420">
    <property type="entry name" value="WalR-like"/>
</dbReference>
<dbReference type="AlphaFoldDB" id="A0A1H9CWF0"/>
<dbReference type="Pfam" id="PF00072">
    <property type="entry name" value="Response_reg"/>
    <property type="match status" value="1"/>
</dbReference>
<protein>
    <submittedName>
        <fullName evidence="9">Two-component system, NarL family, invasion response regulator UvrY</fullName>
    </submittedName>
</protein>
<dbReference type="InterPro" id="IPR058245">
    <property type="entry name" value="NreC/VraR/RcsB-like_REC"/>
</dbReference>
<dbReference type="CDD" id="cd17535">
    <property type="entry name" value="REC_NarL-like"/>
    <property type="match status" value="1"/>
</dbReference>
<dbReference type="STRING" id="867345.SAMN05421693_11537"/>
<sequence>MASSTGIHPPRGRVDDTLQTALMVDVLLVDDHLLVRRAIRGLLDAQTDRTGIKVVGEAASGEEALEQLSRLRPDVVLMDLNMPGMGGLEATRKALALQPGLKVIALTVEEDGPHVGWMLDSGVAGYLSKGAGEDELVHAIRLAMRGDRHVTPSVAKKLAQTDVGDPDPMTRLSYRERQILMLLVAGKKPGEIAAALDLNVKTVSTYKARLRDKLGCGSDLALYRMAIDRGIMAPCPSSDE</sequence>
<dbReference type="PANTHER" id="PTHR43214:SF3">
    <property type="entry name" value="RESPONSE REGULATOR UVRY"/>
    <property type="match status" value="1"/>
</dbReference>
<name>A0A1H9CWF0_9GAMM</name>
<gene>
    <name evidence="9" type="ORF">SAMN05421693_11537</name>
</gene>
<accession>A0A1H9CWF0</accession>
<dbReference type="InterPro" id="IPR001789">
    <property type="entry name" value="Sig_transdc_resp-reg_receiver"/>
</dbReference>
<dbReference type="SUPFAM" id="SSF52172">
    <property type="entry name" value="CheY-like"/>
    <property type="match status" value="1"/>
</dbReference>
<keyword evidence="10" id="KW-1185">Reference proteome</keyword>
<dbReference type="GO" id="GO:0003677">
    <property type="term" value="F:DNA binding"/>
    <property type="evidence" value="ECO:0007669"/>
    <property type="project" value="UniProtKB-KW"/>
</dbReference>
<proteinExistence type="predicted"/>
<keyword evidence="1 6" id="KW-0597">Phosphoprotein</keyword>
<dbReference type="SUPFAM" id="SSF46894">
    <property type="entry name" value="C-terminal effector domain of the bipartite response regulators"/>
    <property type="match status" value="1"/>
</dbReference>
<dbReference type="PRINTS" id="PR00038">
    <property type="entry name" value="HTHLUXR"/>
</dbReference>
<dbReference type="SMART" id="SM00421">
    <property type="entry name" value="HTH_LUXR"/>
    <property type="match status" value="1"/>
</dbReference>
<dbReference type="Pfam" id="PF00196">
    <property type="entry name" value="GerE"/>
    <property type="match status" value="1"/>
</dbReference>
<evidence type="ECO:0000256" key="4">
    <source>
        <dbReference type="ARBA" id="ARBA00023125"/>
    </source>
</evidence>
<evidence type="ECO:0000256" key="6">
    <source>
        <dbReference type="PROSITE-ProRule" id="PRU00169"/>
    </source>
</evidence>